<dbReference type="RefSeq" id="WP_131776900.1">
    <property type="nucleotide sequence ID" value="NZ_CAAAIA010000007.1"/>
</dbReference>
<reference evidence="5" key="2">
    <citation type="submission" date="2020-09" db="EMBL/GenBank/DDBJ databases">
        <authorList>
            <person name="Sun Q."/>
            <person name="Ohkuma M."/>
        </authorList>
    </citation>
    <scope>NUCLEOTIDE SEQUENCE</scope>
    <source>
        <strain evidence="5">JCM 13919</strain>
    </source>
</reference>
<dbReference type="Pfam" id="PF00583">
    <property type="entry name" value="Acetyltransf_1"/>
    <property type="match status" value="2"/>
</dbReference>
<organism evidence="5 6">
    <name type="scientific">Legionella impletisoli</name>
    <dbReference type="NCBI Taxonomy" id="343510"/>
    <lineage>
        <taxon>Bacteria</taxon>
        <taxon>Pseudomonadati</taxon>
        <taxon>Pseudomonadota</taxon>
        <taxon>Gammaproteobacteria</taxon>
        <taxon>Legionellales</taxon>
        <taxon>Legionellaceae</taxon>
        <taxon>Legionella</taxon>
    </lineage>
</organism>
<dbReference type="Gene3D" id="3.40.630.30">
    <property type="match status" value="2"/>
</dbReference>
<evidence type="ECO:0000313" key="5">
    <source>
        <dbReference type="EMBL" id="GGI87466.1"/>
    </source>
</evidence>
<feature type="domain" description="N-acetyltransferase" evidence="4">
    <location>
        <begin position="3"/>
        <end position="146"/>
    </location>
</feature>
<keyword evidence="6" id="KW-1185">Reference proteome</keyword>
<evidence type="ECO:0000313" key="6">
    <source>
        <dbReference type="Proteomes" id="UP000630149"/>
    </source>
</evidence>
<dbReference type="CDD" id="cd04301">
    <property type="entry name" value="NAT_SF"/>
    <property type="match status" value="2"/>
</dbReference>
<evidence type="ECO:0000256" key="3">
    <source>
        <dbReference type="SAM" id="Coils"/>
    </source>
</evidence>
<evidence type="ECO:0000256" key="1">
    <source>
        <dbReference type="ARBA" id="ARBA00022679"/>
    </source>
</evidence>
<sequence>MLIQTNELNKKQMLELRELQRNCKAADQHLIPIYPHILMQPRQKPSTFLYYENKRLIGFISAYFFYDNACEVALMVDPLFRKQKIATLLFASLLPFIDSESVEHVIVSSVEKAKDSWLPTWGFRYYESEYEMIRTSTEKVMLETPKLHFKKANANDISFLCNLDRLCFPDYPHDMRERLLTLLNDRNYRLVIASLNEIPVGKAHIHWMSTKSARLSDIAILPEFQAQGLGRELIAHCINYALDQKRSMLYLDVQTKNSHAIKLYTRLGFETDNMCDYWIITTKQLLRQREALPSL</sequence>
<dbReference type="SUPFAM" id="SSF55729">
    <property type="entry name" value="Acyl-CoA N-acyltransferases (Nat)"/>
    <property type="match status" value="2"/>
</dbReference>
<dbReference type="AlphaFoldDB" id="A0A917JW73"/>
<dbReference type="InterPro" id="IPR050832">
    <property type="entry name" value="Bact_Acetyltransf"/>
</dbReference>
<name>A0A917JW73_9GAMM</name>
<gene>
    <name evidence="5" type="primary">vipF</name>
    <name evidence="5" type="ORF">GCM10007966_15220</name>
</gene>
<dbReference type="InterPro" id="IPR000182">
    <property type="entry name" value="GNAT_dom"/>
</dbReference>
<keyword evidence="3" id="KW-0175">Coiled coil</keyword>
<keyword evidence="2" id="KW-0012">Acyltransferase</keyword>
<dbReference type="PANTHER" id="PTHR43877">
    <property type="entry name" value="AMINOALKYLPHOSPHONATE N-ACETYLTRANSFERASE-RELATED-RELATED"/>
    <property type="match status" value="1"/>
</dbReference>
<feature type="coiled-coil region" evidence="3">
    <location>
        <begin position="2"/>
        <end position="29"/>
    </location>
</feature>
<dbReference type="Proteomes" id="UP000630149">
    <property type="component" value="Unassembled WGS sequence"/>
</dbReference>
<dbReference type="InterPro" id="IPR016181">
    <property type="entry name" value="Acyl_CoA_acyltransferase"/>
</dbReference>
<dbReference type="GO" id="GO:0016747">
    <property type="term" value="F:acyltransferase activity, transferring groups other than amino-acyl groups"/>
    <property type="evidence" value="ECO:0007669"/>
    <property type="project" value="InterPro"/>
</dbReference>
<keyword evidence="1" id="KW-0808">Transferase</keyword>
<protein>
    <submittedName>
        <fullName evidence="5">N-acetyltransferase</fullName>
    </submittedName>
</protein>
<feature type="domain" description="N-acetyltransferase" evidence="4">
    <location>
        <begin position="147"/>
        <end position="287"/>
    </location>
</feature>
<dbReference type="PROSITE" id="PS51186">
    <property type="entry name" value="GNAT"/>
    <property type="match status" value="2"/>
</dbReference>
<reference evidence="5" key="1">
    <citation type="journal article" date="2014" name="Int. J. Syst. Evol. Microbiol.">
        <title>Complete genome sequence of Corynebacterium casei LMG S-19264T (=DSM 44701T), isolated from a smear-ripened cheese.</title>
        <authorList>
            <consortium name="US DOE Joint Genome Institute (JGI-PGF)"/>
            <person name="Walter F."/>
            <person name="Albersmeier A."/>
            <person name="Kalinowski J."/>
            <person name="Ruckert C."/>
        </authorList>
    </citation>
    <scope>NUCLEOTIDE SEQUENCE</scope>
    <source>
        <strain evidence="5">JCM 13919</strain>
    </source>
</reference>
<evidence type="ECO:0000259" key="4">
    <source>
        <dbReference type="PROSITE" id="PS51186"/>
    </source>
</evidence>
<accession>A0A917JW73</accession>
<dbReference type="EMBL" id="BMOB01000006">
    <property type="protein sequence ID" value="GGI87466.1"/>
    <property type="molecule type" value="Genomic_DNA"/>
</dbReference>
<proteinExistence type="predicted"/>
<comment type="caution">
    <text evidence="5">The sequence shown here is derived from an EMBL/GenBank/DDBJ whole genome shotgun (WGS) entry which is preliminary data.</text>
</comment>
<dbReference type="OrthoDB" id="9796919at2"/>
<evidence type="ECO:0000256" key="2">
    <source>
        <dbReference type="ARBA" id="ARBA00023315"/>
    </source>
</evidence>